<dbReference type="EMBL" id="QXED01000002">
    <property type="protein sequence ID" value="RIV25421.1"/>
    <property type="molecule type" value="Genomic_DNA"/>
</dbReference>
<comment type="caution">
    <text evidence="2">The sequence shown here is derived from an EMBL/GenBank/DDBJ whole genome shotgun (WGS) entry which is preliminary data.</text>
</comment>
<accession>A0A418MF59</accession>
<dbReference type="AlphaFoldDB" id="A0A418MF59"/>
<evidence type="ECO:0000313" key="2">
    <source>
        <dbReference type="EMBL" id="RIV25421.1"/>
    </source>
</evidence>
<name>A0A418MF59_9BACT</name>
<protein>
    <submittedName>
        <fullName evidence="2">Uncharacterized protein</fullName>
    </submittedName>
</protein>
<dbReference type="OrthoDB" id="947352at2"/>
<evidence type="ECO:0000256" key="1">
    <source>
        <dbReference type="SAM" id="MobiDB-lite"/>
    </source>
</evidence>
<dbReference type="RefSeq" id="WP_119667303.1">
    <property type="nucleotide sequence ID" value="NZ_QXED01000002.1"/>
</dbReference>
<organism evidence="2 3">
    <name type="scientific">Fibrisoma montanum</name>
    <dbReference type="NCBI Taxonomy" id="2305895"/>
    <lineage>
        <taxon>Bacteria</taxon>
        <taxon>Pseudomonadati</taxon>
        <taxon>Bacteroidota</taxon>
        <taxon>Cytophagia</taxon>
        <taxon>Cytophagales</taxon>
        <taxon>Spirosomataceae</taxon>
        <taxon>Fibrisoma</taxon>
    </lineage>
</organism>
<reference evidence="2 3" key="1">
    <citation type="submission" date="2018-08" db="EMBL/GenBank/DDBJ databases">
        <title>Fibrisoma montanum sp. nov., isolated from Danxia mountain soil.</title>
        <authorList>
            <person name="Huang Y."/>
        </authorList>
    </citation>
    <scope>NUCLEOTIDE SEQUENCE [LARGE SCALE GENOMIC DNA]</scope>
    <source>
        <strain evidence="2 3">HYT19</strain>
    </source>
</reference>
<keyword evidence="3" id="KW-1185">Reference proteome</keyword>
<gene>
    <name evidence="2" type="ORF">DYU11_08980</name>
</gene>
<proteinExistence type="predicted"/>
<sequence>MRPIIYLFLGLLLTNCTKKVLVRYKQLPTEMHSSESLTQMMLVNRSPKIVLRVPETRKGVTNDQSTDSQNKKRPRELNKAANKQDDNLLYNAIEKQLFREGFSVRDRGLFNEVLDKAASVDYTKVNGLTNTDLILEWINIDREVHYNTNRCYEATRKGKEREIQLPNNFRRLGASVEFKLIYVKTNEVVGTYKLHYTPCTDGCAYIYKGGRLHPSVPRTKIGPYEAVEQDELELFMTDATKQLVRAMR</sequence>
<feature type="region of interest" description="Disordered" evidence="1">
    <location>
        <begin position="53"/>
        <end position="81"/>
    </location>
</feature>
<dbReference type="Proteomes" id="UP000283523">
    <property type="component" value="Unassembled WGS sequence"/>
</dbReference>
<evidence type="ECO:0000313" key="3">
    <source>
        <dbReference type="Proteomes" id="UP000283523"/>
    </source>
</evidence>